<proteinExistence type="predicted"/>
<dbReference type="GO" id="GO:0016651">
    <property type="term" value="F:oxidoreductase activity, acting on NAD(P)H"/>
    <property type="evidence" value="ECO:0007669"/>
    <property type="project" value="TreeGrafter"/>
</dbReference>
<dbReference type="Pfam" id="PF13602">
    <property type="entry name" value="ADH_zinc_N_2"/>
    <property type="match status" value="1"/>
</dbReference>
<evidence type="ECO:0000259" key="3">
    <source>
        <dbReference type="SMART" id="SM00829"/>
    </source>
</evidence>
<dbReference type="GO" id="GO:0070402">
    <property type="term" value="F:NADPH binding"/>
    <property type="evidence" value="ECO:0007669"/>
    <property type="project" value="TreeGrafter"/>
</dbReference>
<dbReference type="SMART" id="SM00829">
    <property type="entry name" value="PKS_ER"/>
    <property type="match status" value="1"/>
</dbReference>
<dbReference type="InterPro" id="IPR020843">
    <property type="entry name" value="ER"/>
</dbReference>
<dbReference type="EMBL" id="LAVA02000058">
    <property type="protein sequence ID" value="OIJ65394.1"/>
    <property type="molecule type" value="Genomic_DNA"/>
</dbReference>
<reference evidence="4" key="1">
    <citation type="submission" date="2016-10" db="EMBL/GenBank/DDBJ databases">
        <title>Genome sequence of Streptomyces mangrovisoli MUSC 149.</title>
        <authorList>
            <person name="Lee L.-H."/>
            <person name="Ser H.-L."/>
        </authorList>
    </citation>
    <scope>NUCLEOTIDE SEQUENCE [LARGE SCALE GENOMIC DNA]</scope>
    <source>
        <strain evidence="4">MUSC 149</strain>
    </source>
</reference>
<evidence type="ECO:0000313" key="4">
    <source>
        <dbReference type="EMBL" id="OIJ65394.1"/>
    </source>
</evidence>
<keyword evidence="2" id="KW-0560">Oxidoreductase</keyword>
<dbReference type="Pfam" id="PF08240">
    <property type="entry name" value="ADH_N"/>
    <property type="match status" value="1"/>
</dbReference>
<organism evidence="4 5">
    <name type="scientific">Streptomyces mangrovisoli</name>
    <dbReference type="NCBI Taxonomy" id="1428628"/>
    <lineage>
        <taxon>Bacteria</taxon>
        <taxon>Bacillati</taxon>
        <taxon>Actinomycetota</taxon>
        <taxon>Actinomycetes</taxon>
        <taxon>Kitasatosporales</taxon>
        <taxon>Streptomycetaceae</taxon>
        <taxon>Streptomyces</taxon>
    </lineage>
</organism>
<dbReference type="Gene3D" id="3.40.50.720">
    <property type="entry name" value="NAD(P)-binding Rossmann-like Domain"/>
    <property type="match status" value="1"/>
</dbReference>
<dbReference type="InterPro" id="IPR036291">
    <property type="entry name" value="NAD(P)-bd_dom_sf"/>
</dbReference>
<dbReference type="PANTHER" id="PTHR48106">
    <property type="entry name" value="QUINONE OXIDOREDUCTASE PIG3-RELATED"/>
    <property type="match status" value="1"/>
</dbReference>
<feature type="domain" description="Enoyl reductase (ER)" evidence="3">
    <location>
        <begin position="10"/>
        <end position="303"/>
    </location>
</feature>
<name>A0A1J4NTF7_9ACTN</name>
<protein>
    <submittedName>
        <fullName evidence="4">NADPH:quinone reductase</fullName>
    </submittedName>
</protein>
<dbReference type="CDD" id="cd05289">
    <property type="entry name" value="MDR_like_2"/>
    <property type="match status" value="1"/>
</dbReference>
<dbReference type="PANTHER" id="PTHR48106:SF18">
    <property type="entry name" value="QUINONE OXIDOREDUCTASE PIG3"/>
    <property type="match status" value="1"/>
</dbReference>
<keyword evidence="1" id="KW-0521">NADP</keyword>
<dbReference type="SUPFAM" id="SSF50129">
    <property type="entry name" value="GroES-like"/>
    <property type="match status" value="1"/>
</dbReference>
<gene>
    <name evidence="4" type="ORF">WN71_024315</name>
</gene>
<dbReference type="Gene3D" id="3.90.180.10">
    <property type="entry name" value="Medium-chain alcohol dehydrogenases, catalytic domain"/>
    <property type="match status" value="1"/>
</dbReference>
<comment type="caution">
    <text evidence="4">The sequence shown here is derived from an EMBL/GenBank/DDBJ whole genome shotgun (WGS) entry which is preliminary data.</text>
</comment>
<dbReference type="RefSeq" id="WP_046589848.1">
    <property type="nucleotide sequence ID" value="NZ_LAVA02000058.1"/>
</dbReference>
<evidence type="ECO:0000313" key="5">
    <source>
        <dbReference type="Proteomes" id="UP000034196"/>
    </source>
</evidence>
<dbReference type="Proteomes" id="UP000034196">
    <property type="component" value="Unassembled WGS sequence"/>
</dbReference>
<dbReference type="InterPro" id="IPR011032">
    <property type="entry name" value="GroES-like_sf"/>
</dbReference>
<dbReference type="OrthoDB" id="3727682at2"/>
<evidence type="ECO:0000256" key="1">
    <source>
        <dbReference type="ARBA" id="ARBA00022857"/>
    </source>
</evidence>
<accession>A0A1J4NTF7</accession>
<dbReference type="AlphaFoldDB" id="A0A1J4NTF7"/>
<dbReference type="STRING" id="1428628.WN71_024315"/>
<dbReference type="SUPFAM" id="SSF51735">
    <property type="entry name" value="NAD(P)-binding Rossmann-fold domains"/>
    <property type="match status" value="1"/>
</dbReference>
<keyword evidence="5" id="KW-1185">Reference proteome</keyword>
<evidence type="ECO:0000256" key="2">
    <source>
        <dbReference type="ARBA" id="ARBA00023002"/>
    </source>
</evidence>
<sequence>MKAVRFHAYGGIDVLRVEEVARPVPGPGQVLVEVRAAGIQPGEVMIREGARHDRWPATFPSGQGSDLAGVVVELGPQARGFAVGDEVLGFSHGRASQAEFVAVDDVALVSRPAGLPWDVAGALYVAGTTAYATVFAVDPGPGDTVVVSGAAGGVGSLAVQLARRRGATVIGLARERNHAWLKEHGVVPVTYGDGMAERVRRAAGGRVDAFIDTFGEGYVELAVELGVPPERINTVRDWATAAKVGARTYGEGAAACAVVLGELARLAARGELEVPIARTYPLEAVRDAFRELEQGHTHGKIVLRPQDA</sequence>
<dbReference type="InterPro" id="IPR013154">
    <property type="entry name" value="ADH-like_N"/>
</dbReference>